<dbReference type="Proteomes" id="UP001186944">
    <property type="component" value="Unassembled WGS sequence"/>
</dbReference>
<gene>
    <name evidence="1" type="ORF">FSP39_009713</name>
</gene>
<sequence length="157" mass="17410">DSIRRERHHSGEAMANQAKKMVMRSNRVLRPIDVGDSVLVPIPNVDRGRGDTRNLLCLVMEINDGQHKLGTIFGVLDAMFSRNQFTVTTYQGLNENDIKKSVSISVREAARAQSIGDGQGFIRCTCKTGCKTKLCKCLKAKVLCNSRCHNSLSCLNK</sequence>
<evidence type="ECO:0000313" key="2">
    <source>
        <dbReference type="Proteomes" id="UP001186944"/>
    </source>
</evidence>
<organism evidence="1 2">
    <name type="scientific">Pinctada imbricata</name>
    <name type="common">Atlantic pearl-oyster</name>
    <name type="synonym">Pinctada martensii</name>
    <dbReference type="NCBI Taxonomy" id="66713"/>
    <lineage>
        <taxon>Eukaryota</taxon>
        <taxon>Metazoa</taxon>
        <taxon>Spiralia</taxon>
        <taxon>Lophotrochozoa</taxon>
        <taxon>Mollusca</taxon>
        <taxon>Bivalvia</taxon>
        <taxon>Autobranchia</taxon>
        <taxon>Pteriomorphia</taxon>
        <taxon>Pterioida</taxon>
        <taxon>Pterioidea</taxon>
        <taxon>Pteriidae</taxon>
        <taxon>Pinctada</taxon>
    </lineage>
</organism>
<accession>A0AA88YA23</accession>
<feature type="non-terminal residue" evidence="1">
    <location>
        <position position="1"/>
    </location>
</feature>
<evidence type="ECO:0000313" key="1">
    <source>
        <dbReference type="EMBL" id="KAK3097449.1"/>
    </source>
</evidence>
<comment type="caution">
    <text evidence="1">The sequence shown here is derived from an EMBL/GenBank/DDBJ whole genome shotgun (WGS) entry which is preliminary data.</text>
</comment>
<protein>
    <submittedName>
        <fullName evidence="1">Uncharacterized protein</fullName>
    </submittedName>
</protein>
<reference evidence="1" key="1">
    <citation type="submission" date="2019-08" db="EMBL/GenBank/DDBJ databases">
        <title>The improved chromosome-level genome for the pearl oyster Pinctada fucata martensii using PacBio sequencing and Hi-C.</title>
        <authorList>
            <person name="Zheng Z."/>
        </authorList>
    </citation>
    <scope>NUCLEOTIDE SEQUENCE</scope>
    <source>
        <strain evidence="1">ZZ-2019</strain>
        <tissue evidence="1">Adductor muscle</tissue>
    </source>
</reference>
<keyword evidence="2" id="KW-1185">Reference proteome</keyword>
<dbReference type="EMBL" id="VSWD01000007">
    <property type="protein sequence ID" value="KAK3097449.1"/>
    <property type="molecule type" value="Genomic_DNA"/>
</dbReference>
<proteinExistence type="predicted"/>
<name>A0AA88YA23_PINIB</name>
<dbReference type="AlphaFoldDB" id="A0AA88YA23"/>